<dbReference type="Gene3D" id="1.10.530.10">
    <property type="match status" value="1"/>
</dbReference>
<dbReference type="AlphaFoldDB" id="A0A934QKI6"/>
<dbReference type="Proteomes" id="UP000778970">
    <property type="component" value="Unassembled WGS sequence"/>
</dbReference>
<dbReference type="InterPro" id="IPR023346">
    <property type="entry name" value="Lysozyme-like_dom_sf"/>
</dbReference>
<keyword evidence="6" id="KW-1185">Reference proteome</keyword>
<evidence type="ECO:0000313" key="6">
    <source>
        <dbReference type="Proteomes" id="UP000778970"/>
    </source>
</evidence>
<protein>
    <submittedName>
        <fullName evidence="5">DUF3393 domain-containing protein</fullName>
    </submittedName>
</protein>
<dbReference type="PANTHER" id="PTHR37423:SF2">
    <property type="entry name" value="MEMBRANE-BOUND LYTIC MUREIN TRANSGLYCOSYLASE C"/>
    <property type="match status" value="1"/>
</dbReference>
<sequence length="395" mass="43874">MKRRSLITGLSGVLAASTLSRPGLADLLDDDRLDAFDRRVDQEFEAFDRQMDARFAAMDRAIKTAFAEMDRRLRRRWGEAVQLPSEKTWVGYDGNRDERIIVDYERGRIVVQVQGVTDPAELHRRLDRVLQADSETLDQRDVVGQYIQEQASLAGGSAVSDGGRQGQDGGGSHGPELGPLVDRDARPEVSSKPIENNAQGAKVAGTIEVPMLPDHTRLSAQRVAPVARRFARNGRIPLSLVLSIIKNESAFNPRAKSRIPAFGLMQLVPSSGGRDAFRHVHGEDKAPSPAYLYQPTQNIELGCGYLNLLTSRYLADVRDPKSREFCVIAAYNTGAGNVAKTFAGTMSVPQAARQINRLPPTRVYDRLQANLPYDETKAYLRKVVRDREAYREFDA</sequence>
<feature type="compositionally biased region" description="Gly residues" evidence="3">
    <location>
        <begin position="163"/>
        <end position="173"/>
    </location>
</feature>
<evidence type="ECO:0000256" key="1">
    <source>
        <dbReference type="ARBA" id="ARBA00007734"/>
    </source>
</evidence>
<reference evidence="5" key="2">
    <citation type="journal article" date="2020" name="Microorganisms">
        <title>Osmotic Adaptation and Compatible Solute Biosynthesis of Phototrophic Bacteria as Revealed from Genome Analyses.</title>
        <authorList>
            <person name="Imhoff J.F."/>
            <person name="Rahn T."/>
            <person name="Kunzel S."/>
            <person name="Keller A."/>
            <person name="Neulinger S.C."/>
        </authorList>
    </citation>
    <scope>NUCLEOTIDE SEQUENCE</scope>
    <source>
        <strain evidence="5">DSM 9154</strain>
    </source>
</reference>
<comment type="caution">
    <text evidence="5">The sequence shown here is derived from an EMBL/GenBank/DDBJ whole genome shotgun (WGS) entry which is preliminary data.</text>
</comment>
<comment type="similarity">
    <text evidence="2">Belongs to the virb1 family.</text>
</comment>
<evidence type="ECO:0000256" key="3">
    <source>
        <dbReference type="SAM" id="MobiDB-lite"/>
    </source>
</evidence>
<proteinExistence type="inferred from homology"/>
<feature type="region of interest" description="Disordered" evidence="3">
    <location>
        <begin position="154"/>
        <end position="184"/>
    </location>
</feature>
<dbReference type="GO" id="GO:0016020">
    <property type="term" value="C:membrane"/>
    <property type="evidence" value="ECO:0007669"/>
    <property type="project" value="InterPro"/>
</dbReference>
<comment type="similarity">
    <text evidence="1">Belongs to the transglycosylase Slt family.</text>
</comment>
<name>A0A934QKI6_9PROT</name>
<dbReference type="EMBL" id="NRRE01000026">
    <property type="protein sequence ID" value="MBK1698225.1"/>
    <property type="molecule type" value="Genomic_DNA"/>
</dbReference>
<gene>
    <name evidence="5" type="ORF">CKO21_13335</name>
</gene>
<evidence type="ECO:0000256" key="2">
    <source>
        <dbReference type="ARBA" id="ARBA00009387"/>
    </source>
</evidence>
<organism evidence="5 6">
    <name type="scientific">Rhodovibrio salinarum</name>
    <dbReference type="NCBI Taxonomy" id="1087"/>
    <lineage>
        <taxon>Bacteria</taxon>
        <taxon>Pseudomonadati</taxon>
        <taxon>Pseudomonadota</taxon>
        <taxon>Alphaproteobacteria</taxon>
        <taxon>Rhodospirillales</taxon>
        <taxon>Rhodovibrionaceae</taxon>
        <taxon>Rhodovibrio</taxon>
    </lineage>
</organism>
<dbReference type="RefSeq" id="WP_051432046.1">
    <property type="nucleotide sequence ID" value="NZ_NRRE01000026.1"/>
</dbReference>
<feature type="domain" description="Transglycosylase SLT" evidence="4">
    <location>
        <begin position="231"/>
        <end position="347"/>
    </location>
</feature>
<dbReference type="GO" id="GO:0000270">
    <property type="term" value="P:peptidoglycan metabolic process"/>
    <property type="evidence" value="ECO:0007669"/>
    <property type="project" value="InterPro"/>
</dbReference>
<dbReference type="CDD" id="cd16893">
    <property type="entry name" value="LT_MltC_MltE"/>
    <property type="match status" value="1"/>
</dbReference>
<dbReference type="PROSITE" id="PS00922">
    <property type="entry name" value="TRANSGLYCOSYLASE"/>
    <property type="match status" value="1"/>
</dbReference>
<reference evidence="5" key="1">
    <citation type="submission" date="2017-08" db="EMBL/GenBank/DDBJ databases">
        <authorList>
            <person name="Imhoff J.F."/>
            <person name="Rahn T."/>
            <person name="Kuenzel S."/>
            <person name="Neulinger S.C."/>
        </authorList>
    </citation>
    <scope>NUCLEOTIDE SEQUENCE</scope>
    <source>
        <strain evidence="5">DSM 9154</strain>
    </source>
</reference>
<dbReference type="SUPFAM" id="SSF53955">
    <property type="entry name" value="Lysozyme-like"/>
    <property type="match status" value="1"/>
</dbReference>
<dbReference type="PANTHER" id="PTHR37423">
    <property type="entry name" value="SOLUBLE LYTIC MUREIN TRANSGLYCOSYLASE-RELATED"/>
    <property type="match status" value="1"/>
</dbReference>
<evidence type="ECO:0000313" key="5">
    <source>
        <dbReference type="EMBL" id="MBK1698225.1"/>
    </source>
</evidence>
<accession>A0A934QKI6</accession>
<dbReference type="GO" id="GO:0008933">
    <property type="term" value="F:peptidoglycan lytic transglycosylase activity"/>
    <property type="evidence" value="ECO:0007669"/>
    <property type="project" value="InterPro"/>
</dbReference>
<evidence type="ECO:0000259" key="4">
    <source>
        <dbReference type="Pfam" id="PF01464"/>
    </source>
</evidence>
<dbReference type="InterPro" id="IPR008258">
    <property type="entry name" value="Transglycosylase_SLT_dom_1"/>
</dbReference>
<dbReference type="InterPro" id="IPR000189">
    <property type="entry name" value="Transglyc_AS"/>
</dbReference>
<dbReference type="Pfam" id="PF01464">
    <property type="entry name" value="SLT"/>
    <property type="match status" value="1"/>
</dbReference>